<name>A0A1H7A1H9_9BACT</name>
<keyword evidence="4 6" id="KW-1133">Transmembrane helix</keyword>
<dbReference type="InterPro" id="IPR052027">
    <property type="entry name" value="PspC"/>
</dbReference>
<dbReference type="AlphaFoldDB" id="A0A1H7A1H9"/>
<comment type="subcellular location">
    <subcellularLocation>
        <location evidence="1">Cell membrane</location>
        <topology evidence="1">Single-pass membrane protein</topology>
    </subcellularLocation>
</comment>
<dbReference type="GO" id="GO:0005886">
    <property type="term" value="C:plasma membrane"/>
    <property type="evidence" value="ECO:0007669"/>
    <property type="project" value="UniProtKB-SubCell"/>
</dbReference>
<evidence type="ECO:0000256" key="2">
    <source>
        <dbReference type="ARBA" id="ARBA00022475"/>
    </source>
</evidence>
<dbReference type="STRING" id="408657.SAMN04487995_5278"/>
<evidence type="ECO:0000313" key="8">
    <source>
        <dbReference type="EMBL" id="SEJ55700.1"/>
    </source>
</evidence>
<evidence type="ECO:0000313" key="9">
    <source>
        <dbReference type="Proteomes" id="UP000199532"/>
    </source>
</evidence>
<dbReference type="InterPro" id="IPR007168">
    <property type="entry name" value="Phageshock_PspC_N"/>
</dbReference>
<evidence type="ECO:0000256" key="3">
    <source>
        <dbReference type="ARBA" id="ARBA00022692"/>
    </source>
</evidence>
<gene>
    <name evidence="8" type="ORF">SAMN04487995_5278</name>
</gene>
<feature type="transmembrane region" description="Helical" evidence="6">
    <location>
        <begin position="31"/>
        <end position="55"/>
    </location>
</feature>
<dbReference type="PANTHER" id="PTHR33885">
    <property type="entry name" value="PHAGE SHOCK PROTEIN C"/>
    <property type="match status" value="1"/>
</dbReference>
<dbReference type="EMBL" id="FNXY01000009">
    <property type="protein sequence ID" value="SEJ55700.1"/>
    <property type="molecule type" value="Genomic_DNA"/>
</dbReference>
<dbReference type="OrthoDB" id="5772680at2"/>
<reference evidence="8 9" key="1">
    <citation type="submission" date="2016-10" db="EMBL/GenBank/DDBJ databases">
        <authorList>
            <person name="de Groot N.N."/>
        </authorList>
    </citation>
    <scope>NUCLEOTIDE SEQUENCE [LARGE SCALE GENOMIC DNA]</scope>
    <source>
        <strain evidence="8 9">DSM 19938</strain>
    </source>
</reference>
<evidence type="ECO:0000256" key="1">
    <source>
        <dbReference type="ARBA" id="ARBA00004162"/>
    </source>
</evidence>
<organism evidence="8 9">
    <name type="scientific">Dyadobacter koreensis</name>
    <dbReference type="NCBI Taxonomy" id="408657"/>
    <lineage>
        <taxon>Bacteria</taxon>
        <taxon>Pseudomonadati</taxon>
        <taxon>Bacteroidota</taxon>
        <taxon>Cytophagia</taxon>
        <taxon>Cytophagales</taxon>
        <taxon>Spirosomataceae</taxon>
        <taxon>Dyadobacter</taxon>
    </lineage>
</organism>
<keyword evidence="3 6" id="KW-0812">Transmembrane</keyword>
<evidence type="ECO:0000259" key="7">
    <source>
        <dbReference type="Pfam" id="PF04024"/>
    </source>
</evidence>
<evidence type="ECO:0000256" key="5">
    <source>
        <dbReference type="ARBA" id="ARBA00023136"/>
    </source>
</evidence>
<sequence length="76" mass="8603">MNNNRLFRDVNNKVIGGVAAGIANYLQIDVVIIRVLLVMGFFIPVHFPVFIFYIVMWIAMPKGVKTTNHIESSAMH</sequence>
<accession>A0A1H7A1H9</accession>
<dbReference type="PANTHER" id="PTHR33885:SF3">
    <property type="entry name" value="PHAGE SHOCK PROTEIN C"/>
    <property type="match status" value="1"/>
</dbReference>
<evidence type="ECO:0000256" key="6">
    <source>
        <dbReference type="SAM" id="Phobius"/>
    </source>
</evidence>
<dbReference type="Pfam" id="PF04024">
    <property type="entry name" value="PspC"/>
    <property type="match status" value="1"/>
</dbReference>
<keyword evidence="9" id="KW-1185">Reference proteome</keyword>
<proteinExistence type="predicted"/>
<dbReference type="Proteomes" id="UP000199532">
    <property type="component" value="Unassembled WGS sequence"/>
</dbReference>
<protein>
    <submittedName>
        <fullName evidence="8">Phage shock protein C (PspC) family protein</fullName>
    </submittedName>
</protein>
<feature type="domain" description="Phage shock protein PspC N-terminal" evidence="7">
    <location>
        <begin position="5"/>
        <end position="62"/>
    </location>
</feature>
<keyword evidence="5 6" id="KW-0472">Membrane</keyword>
<evidence type="ECO:0000256" key="4">
    <source>
        <dbReference type="ARBA" id="ARBA00022989"/>
    </source>
</evidence>
<keyword evidence="2" id="KW-1003">Cell membrane</keyword>
<dbReference type="RefSeq" id="WP_090340359.1">
    <property type="nucleotide sequence ID" value="NZ_FNXY01000009.1"/>
</dbReference>